<dbReference type="InterPro" id="IPR001995">
    <property type="entry name" value="Peptidase_A2_cat"/>
</dbReference>
<dbReference type="GO" id="GO:0004190">
    <property type="term" value="F:aspartic-type endopeptidase activity"/>
    <property type="evidence" value="ECO:0007669"/>
    <property type="project" value="InterPro"/>
</dbReference>
<sequence length="956" mass="107732">MEEFSALIEAQNTTIKLIQRCQVNFGKLAKPKKTAAAVRSRISAIKDYWNTCQQQHSKICALANAETRKQHDYFTTDKFMSTCDLVEETLDMMSDSLEKLQPVINQVSNRADLSNVQKLHYLKANLTGAASSLLSNISVTDANYSTAWELVKKRFNNTRAIILRDKSCDIYNALLNPARPVDKWEDLIVFIIVSKLDKSTRRDWELALALVLIKGKNGRSVRVRALLDQGSQATFISESIAQIIKAEREPASVKVSGVGGKPAGLVKSIAKITVEPCSQLGPVLTISALIMPRLTDYLPKSTPVENDKNFLNNLTLADPDPFGKGRIELLIGADYFGSMLLDGLIKGPSGYPFAQHTIFGWIVSGPVADPPLLANHTRVLVNQVSLLESLNDSIRKFWELEEIPRRTLLTEEETQCESHFQNTHSRRVDGRYIVRLPFNTTTPIPIGDTESIAKRIFLSNESRLVRQPSLYLAYRVFMHKYETFKHMEKVCPSDTSKSQTVYLPHHATIKEDSQTSKVRVVFNASRTSSNHSSLNDYLMVGPKLQADLPSLILKWRMHKYVCTADIEKMFRQILIHPSDVDYQRIFWREHPQADLMAYRLLTVTYGTASAPFLANRVLKQLALDEEKRFPLASPILEEDVYVDDLLFGVEDLILLKQMREQLTQLLMAGGFRPRKWASNDPRLLVGIPETDYGLATYRPLGESDCLKVLGVTWTPSSDSFKFLNQFEERDSFTKRSFLSIISRVFDPLGWASPVTISAKILMQVLWLSKLGWDEPLPNDILQRCLQYQTQLRELQGVNIPRWTGQSGEPHRLEIHGFADASNLAYAAVVYLRVESFLGPVKISLSYSRTKVAPLKVQSVPRLELCAAVLLYYPSYSPLQLDGRRLWLIGSPTFTPLCQVLPGDTCPLKQTLLIVPLEESLLKSFSPPNCGGMNLSGCTLLLMNGQPMKKFATIKLS</sequence>
<name>A0A0J7KDE0_LASNI</name>
<dbReference type="InterPro" id="IPR005312">
    <property type="entry name" value="DUF1759"/>
</dbReference>
<accession>A0A0J7KDE0</accession>
<keyword evidence="3" id="KW-1185">Reference proteome</keyword>
<evidence type="ECO:0000259" key="1">
    <source>
        <dbReference type="PROSITE" id="PS50175"/>
    </source>
</evidence>
<dbReference type="STRING" id="67767.A0A0J7KDE0"/>
<dbReference type="InterPro" id="IPR008042">
    <property type="entry name" value="Retrotrans_Pao"/>
</dbReference>
<dbReference type="PANTHER" id="PTHR47331:SF5">
    <property type="entry name" value="RIBONUCLEASE H"/>
    <property type="match status" value="1"/>
</dbReference>
<dbReference type="OrthoDB" id="8065733at2759"/>
<comment type="caution">
    <text evidence="2">The sequence shown here is derived from an EMBL/GenBank/DDBJ whole genome shotgun (WGS) entry which is preliminary data.</text>
</comment>
<dbReference type="CDD" id="cd01644">
    <property type="entry name" value="RT_pepA17"/>
    <property type="match status" value="1"/>
</dbReference>
<dbReference type="SUPFAM" id="SSF56672">
    <property type="entry name" value="DNA/RNA polymerases"/>
    <property type="match status" value="1"/>
</dbReference>
<organism evidence="2 3">
    <name type="scientific">Lasius niger</name>
    <name type="common">Black garden ant</name>
    <dbReference type="NCBI Taxonomy" id="67767"/>
    <lineage>
        <taxon>Eukaryota</taxon>
        <taxon>Metazoa</taxon>
        <taxon>Ecdysozoa</taxon>
        <taxon>Arthropoda</taxon>
        <taxon>Hexapoda</taxon>
        <taxon>Insecta</taxon>
        <taxon>Pterygota</taxon>
        <taxon>Neoptera</taxon>
        <taxon>Endopterygota</taxon>
        <taxon>Hymenoptera</taxon>
        <taxon>Apocrita</taxon>
        <taxon>Aculeata</taxon>
        <taxon>Formicoidea</taxon>
        <taxon>Formicidae</taxon>
        <taxon>Formicinae</taxon>
        <taxon>Lasius</taxon>
        <taxon>Lasius</taxon>
    </lineage>
</organism>
<dbReference type="PANTHER" id="PTHR47331">
    <property type="entry name" value="PHD-TYPE DOMAIN-CONTAINING PROTEIN"/>
    <property type="match status" value="1"/>
</dbReference>
<reference evidence="2 3" key="1">
    <citation type="submission" date="2015-04" db="EMBL/GenBank/DDBJ databases">
        <title>Lasius niger genome sequencing.</title>
        <authorList>
            <person name="Konorov E.A."/>
            <person name="Nikitin M.A."/>
            <person name="Kirill M.V."/>
            <person name="Chang P."/>
        </authorList>
    </citation>
    <scope>NUCLEOTIDE SEQUENCE [LARGE SCALE GENOMIC DNA]</scope>
    <source>
        <tissue evidence="2">Whole</tissue>
    </source>
</reference>
<proteinExistence type="predicted"/>
<evidence type="ECO:0000313" key="3">
    <source>
        <dbReference type="Proteomes" id="UP000036403"/>
    </source>
</evidence>
<dbReference type="Proteomes" id="UP000036403">
    <property type="component" value="Unassembled WGS sequence"/>
</dbReference>
<dbReference type="Pfam" id="PF03564">
    <property type="entry name" value="DUF1759"/>
    <property type="match status" value="1"/>
</dbReference>
<dbReference type="GO" id="GO:0071897">
    <property type="term" value="P:DNA biosynthetic process"/>
    <property type="evidence" value="ECO:0007669"/>
    <property type="project" value="UniProtKB-ARBA"/>
</dbReference>
<feature type="domain" description="Peptidase A2" evidence="1">
    <location>
        <begin position="223"/>
        <end position="260"/>
    </location>
</feature>
<dbReference type="CDD" id="cd00303">
    <property type="entry name" value="retropepsin_like"/>
    <property type="match status" value="1"/>
</dbReference>
<dbReference type="PaxDb" id="67767-A0A0J7KDE0"/>
<dbReference type="AlphaFoldDB" id="A0A0J7KDE0"/>
<dbReference type="GO" id="GO:0006508">
    <property type="term" value="P:proteolysis"/>
    <property type="evidence" value="ECO:0007669"/>
    <property type="project" value="InterPro"/>
</dbReference>
<dbReference type="InterPro" id="IPR043502">
    <property type="entry name" value="DNA/RNA_pol_sf"/>
</dbReference>
<gene>
    <name evidence="2" type="ORF">RF55_12347</name>
</gene>
<evidence type="ECO:0000313" key="2">
    <source>
        <dbReference type="EMBL" id="KMQ88201.1"/>
    </source>
</evidence>
<dbReference type="Pfam" id="PF05380">
    <property type="entry name" value="Peptidase_A17"/>
    <property type="match status" value="1"/>
</dbReference>
<dbReference type="PROSITE" id="PS50175">
    <property type="entry name" value="ASP_PROT_RETROV"/>
    <property type="match status" value="1"/>
</dbReference>
<protein>
    <recommendedName>
        <fullName evidence="1">Peptidase A2 domain-containing protein</fullName>
    </recommendedName>
</protein>
<dbReference type="EMBL" id="LBMM01009331">
    <property type="protein sequence ID" value="KMQ88201.1"/>
    <property type="molecule type" value="Genomic_DNA"/>
</dbReference>